<name>A0A934W6B5_9BURK</name>
<gene>
    <name evidence="1" type="ORF">JJB74_01745</name>
</gene>
<accession>A0A934W6B5</accession>
<proteinExistence type="predicted"/>
<dbReference type="RefSeq" id="WP_200590078.1">
    <property type="nucleotide sequence ID" value="NZ_JAEPBG010000001.1"/>
</dbReference>
<dbReference type="AlphaFoldDB" id="A0A934W6B5"/>
<protein>
    <submittedName>
        <fullName evidence="1">Uncharacterized protein</fullName>
    </submittedName>
</protein>
<dbReference type="EMBL" id="JAEPBG010000001">
    <property type="protein sequence ID" value="MBK4733344.1"/>
    <property type="molecule type" value="Genomic_DNA"/>
</dbReference>
<evidence type="ECO:0000313" key="1">
    <source>
        <dbReference type="EMBL" id="MBK4733344.1"/>
    </source>
</evidence>
<organism evidence="1 2">
    <name type="scientific">Noviherbaspirillum pedocola</name>
    <dbReference type="NCBI Taxonomy" id="2801341"/>
    <lineage>
        <taxon>Bacteria</taxon>
        <taxon>Pseudomonadati</taxon>
        <taxon>Pseudomonadota</taxon>
        <taxon>Betaproteobacteria</taxon>
        <taxon>Burkholderiales</taxon>
        <taxon>Oxalobacteraceae</taxon>
        <taxon>Noviherbaspirillum</taxon>
    </lineage>
</organism>
<reference evidence="1" key="1">
    <citation type="submission" date="2021-01" db="EMBL/GenBank/DDBJ databases">
        <title>Genome sequence of strain Noviherbaspirillum sp. DKR-6.</title>
        <authorList>
            <person name="Chaudhary D.K."/>
        </authorList>
    </citation>
    <scope>NUCLEOTIDE SEQUENCE</scope>
    <source>
        <strain evidence="1">DKR-6</strain>
    </source>
</reference>
<comment type="caution">
    <text evidence="1">The sequence shown here is derived from an EMBL/GenBank/DDBJ whole genome shotgun (WGS) entry which is preliminary data.</text>
</comment>
<keyword evidence="2" id="KW-1185">Reference proteome</keyword>
<dbReference type="Proteomes" id="UP000622890">
    <property type="component" value="Unassembled WGS sequence"/>
</dbReference>
<sequence length="87" mass="8826">MAAVVMAHDFETEHAGQRRHVGLALVFVAGNEVDRIAGALAGSAGVVHAGDLRAATGRTSAARVTGGARFCCECGRDGTGKQHGRGP</sequence>
<evidence type="ECO:0000313" key="2">
    <source>
        <dbReference type="Proteomes" id="UP000622890"/>
    </source>
</evidence>